<dbReference type="EC" id="1.-.-.-" evidence="4"/>
<evidence type="ECO:0000256" key="1">
    <source>
        <dbReference type="ARBA" id="ARBA00022630"/>
    </source>
</evidence>
<keyword evidence="6" id="KW-1185">Reference proteome</keyword>
<dbReference type="PANTHER" id="PTHR43656">
    <property type="entry name" value="BINDING OXIDOREDUCTASE, PUTATIVE (AFU_ORTHOLOGUE AFUA_2G08260)-RELATED"/>
    <property type="match status" value="1"/>
</dbReference>
<dbReference type="Proteomes" id="UP000191056">
    <property type="component" value="Unassembled WGS sequence"/>
</dbReference>
<dbReference type="PANTHER" id="PTHR43656:SF2">
    <property type="entry name" value="BINDING OXIDOREDUCTASE, PUTATIVE (AFU_ORTHOLOGUE AFUA_2G08260)-RELATED"/>
    <property type="match status" value="1"/>
</dbReference>
<dbReference type="Proteomes" id="UP000265930">
    <property type="component" value="Unassembled WGS sequence"/>
</dbReference>
<dbReference type="Pfam" id="PF00724">
    <property type="entry name" value="Oxidored_FMN"/>
    <property type="match status" value="1"/>
</dbReference>
<dbReference type="RefSeq" id="WP_079441981.1">
    <property type="nucleotide sequence ID" value="NZ_MZGT01000093.1"/>
</dbReference>
<dbReference type="OrthoDB" id="9772736at2"/>
<organism evidence="4 6">
    <name type="scientific">Clostridium chromiireducens</name>
    <dbReference type="NCBI Taxonomy" id="225345"/>
    <lineage>
        <taxon>Bacteria</taxon>
        <taxon>Bacillati</taxon>
        <taxon>Bacillota</taxon>
        <taxon>Clostridia</taxon>
        <taxon>Eubacteriales</taxon>
        <taxon>Clostridiaceae</taxon>
        <taxon>Clostridium</taxon>
    </lineage>
</organism>
<dbReference type="EMBL" id="MZGT01000093">
    <property type="protein sequence ID" value="OPJ57547.1"/>
    <property type="molecule type" value="Genomic_DNA"/>
</dbReference>
<dbReference type="InterPro" id="IPR051799">
    <property type="entry name" value="NADH_flavin_oxidoreductase"/>
</dbReference>
<feature type="domain" description="NADH:flavin oxidoreductase/NADH oxidase N-terminal" evidence="3">
    <location>
        <begin position="4"/>
        <end position="332"/>
    </location>
</feature>
<dbReference type="CDD" id="cd02803">
    <property type="entry name" value="OYE_like_FMN_family"/>
    <property type="match status" value="1"/>
</dbReference>
<dbReference type="EMBL" id="QXDJ01000001">
    <property type="protein sequence ID" value="RII36017.1"/>
    <property type="molecule type" value="Genomic_DNA"/>
</dbReference>
<reference evidence="5 7" key="2">
    <citation type="submission" date="2018-08" db="EMBL/GenBank/DDBJ databases">
        <title>Genome of Clostridium chromiireducens C1, DSM12136.</title>
        <authorList>
            <person name="Xing M."/>
            <person name="Wei Y."/>
            <person name="Ang E.L."/>
            <person name="Zhao H."/>
            <person name="Zhang Y."/>
        </authorList>
    </citation>
    <scope>NUCLEOTIDE SEQUENCE [LARGE SCALE GENOMIC DNA]</scope>
    <source>
        <strain evidence="5 7">C1</strain>
    </source>
</reference>
<evidence type="ECO:0000313" key="4">
    <source>
        <dbReference type="EMBL" id="OPJ57547.1"/>
    </source>
</evidence>
<sequence length="362" mass="40469">MKTLFNQTQFAGLTLKNRFIRSATNDRAADKEGHVTEELLKIYEDLAKGGVGTIITGLARVSDSENLLSGQMSISNDSYIDEYLELTSRVHKYSANIILQLVCTGAQNTSAENGVAWGPSSVEDLYYKIIPKEMTKEDIYDMEDAFAKGALRAKKAGFDGVQMHVAHGYLLSKFLNPYYNRREDEYGGSPENRARAIIETYQKIRDAVGKNFPVLVKINCNDFMDQGLSSEDCLNVCKTLERAGIDAIEISGGSPSSRPGEGVIRNIKSENESYFKDFSEVIAKEINIPLISVGGNRNFDKLTNIINETEIEYISLCRPLIREADLINRWNAGDRLPAKCISCSKCFSREEDKTITKCIFNK</sequence>
<comment type="caution">
    <text evidence="4">The sequence shown here is derived from an EMBL/GenBank/DDBJ whole genome shotgun (WGS) entry which is preliminary data.</text>
</comment>
<dbReference type="InterPro" id="IPR013785">
    <property type="entry name" value="Aldolase_TIM"/>
</dbReference>
<evidence type="ECO:0000256" key="2">
    <source>
        <dbReference type="ARBA" id="ARBA00023002"/>
    </source>
</evidence>
<evidence type="ECO:0000313" key="5">
    <source>
        <dbReference type="EMBL" id="RII36017.1"/>
    </source>
</evidence>
<dbReference type="GO" id="GO:0010181">
    <property type="term" value="F:FMN binding"/>
    <property type="evidence" value="ECO:0007669"/>
    <property type="project" value="InterPro"/>
</dbReference>
<keyword evidence="1" id="KW-0285">Flavoprotein</keyword>
<dbReference type="SUPFAM" id="SSF51395">
    <property type="entry name" value="FMN-linked oxidoreductases"/>
    <property type="match status" value="1"/>
</dbReference>
<reference evidence="4 6" key="1">
    <citation type="submission" date="2017-03" db="EMBL/GenBank/DDBJ databases">
        <title>Genome sequence of Clostridium chromiireducens DSM 23318.</title>
        <authorList>
            <person name="Poehlein A."/>
            <person name="Daniel R."/>
        </authorList>
    </citation>
    <scope>NUCLEOTIDE SEQUENCE [LARGE SCALE GENOMIC DNA]</scope>
    <source>
        <strain evidence="4 6">DSM 23318</strain>
    </source>
</reference>
<dbReference type="STRING" id="225345.CLCHR_43660"/>
<dbReference type="AlphaFoldDB" id="A0A1V4IDF2"/>
<gene>
    <name evidence="4" type="ORF">CLCHR_43660</name>
    <name evidence="5" type="ORF">D2A34_01200</name>
</gene>
<dbReference type="InterPro" id="IPR001155">
    <property type="entry name" value="OxRdtase_FMN_N"/>
</dbReference>
<evidence type="ECO:0000313" key="7">
    <source>
        <dbReference type="Proteomes" id="UP000265930"/>
    </source>
</evidence>
<keyword evidence="2 4" id="KW-0560">Oxidoreductase</keyword>
<name>A0A1V4IDF2_9CLOT</name>
<evidence type="ECO:0000259" key="3">
    <source>
        <dbReference type="Pfam" id="PF00724"/>
    </source>
</evidence>
<protein>
    <submittedName>
        <fullName evidence="4">NADH oxidase</fullName>
        <ecNumber evidence="4">1.-.-.-</ecNumber>
    </submittedName>
    <submittedName>
        <fullName evidence="5">NADH:flavin oxidoreductase</fullName>
    </submittedName>
</protein>
<dbReference type="Gene3D" id="3.20.20.70">
    <property type="entry name" value="Aldolase class I"/>
    <property type="match status" value="1"/>
</dbReference>
<accession>A0A1V4IDF2</accession>
<proteinExistence type="predicted"/>
<evidence type="ECO:0000313" key="6">
    <source>
        <dbReference type="Proteomes" id="UP000191056"/>
    </source>
</evidence>
<dbReference type="GO" id="GO:0016491">
    <property type="term" value="F:oxidoreductase activity"/>
    <property type="evidence" value="ECO:0007669"/>
    <property type="project" value="UniProtKB-KW"/>
</dbReference>